<feature type="transmembrane region" description="Helical" evidence="1">
    <location>
        <begin position="80"/>
        <end position="99"/>
    </location>
</feature>
<organism evidence="2 3">
    <name type="scientific">Pomacea canaliculata</name>
    <name type="common">Golden apple snail</name>
    <dbReference type="NCBI Taxonomy" id="400727"/>
    <lineage>
        <taxon>Eukaryota</taxon>
        <taxon>Metazoa</taxon>
        <taxon>Spiralia</taxon>
        <taxon>Lophotrochozoa</taxon>
        <taxon>Mollusca</taxon>
        <taxon>Gastropoda</taxon>
        <taxon>Caenogastropoda</taxon>
        <taxon>Architaenioglossa</taxon>
        <taxon>Ampullarioidea</taxon>
        <taxon>Ampullariidae</taxon>
        <taxon>Pomacea</taxon>
    </lineage>
</organism>
<keyword evidence="1" id="KW-0472">Membrane</keyword>
<gene>
    <name evidence="2" type="ORF">C0Q70_20053</name>
</gene>
<name>A0A2T7NEG0_POMCA</name>
<dbReference type="AlphaFoldDB" id="A0A2T7NEG0"/>
<dbReference type="OrthoDB" id="6136516at2759"/>
<dbReference type="Gene3D" id="1.20.140.150">
    <property type="match status" value="1"/>
</dbReference>
<proteinExistence type="predicted"/>
<dbReference type="OMA" id="LHIAGWA"/>
<dbReference type="Proteomes" id="UP000245119">
    <property type="component" value="Linkage Group LG13"/>
</dbReference>
<feature type="transmembrane region" description="Helical" evidence="1">
    <location>
        <begin position="106"/>
        <end position="131"/>
    </location>
</feature>
<keyword evidence="1" id="KW-0812">Transmembrane</keyword>
<feature type="transmembrane region" description="Helical" evidence="1">
    <location>
        <begin position="137"/>
        <end position="161"/>
    </location>
</feature>
<protein>
    <submittedName>
        <fullName evidence="2">Uncharacterized protein</fullName>
    </submittedName>
</protein>
<sequence length="203" mass="22194">MCGTASVWAKLALGCMVLGMTLHIAGWASMYWMVYETSGSVLQTFIGLWRQKTCQNNVCTEDAVDKYVTADFNAVRAMETITFCVAAFTAILMTIYVFAPSARRQSVAIVLMILCFIAGATSICGMIIWLVTLPSPFIVSFSMGLTVLGFLLILIAGTLLIPDVFEPMDSYNRSGLITPYTPPDRRTVVTPLSYKGGGAVNRW</sequence>
<evidence type="ECO:0000313" key="3">
    <source>
        <dbReference type="Proteomes" id="UP000245119"/>
    </source>
</evidence>
<evidence type="ECO:0000256" key="1">
    <source>
        <dbReference type="SAM" id="Phobius"/>
    </source>
</evidence>
<accession>A0A2T7NEG0</accession>
<dbReference type="EMBL" id="PZQS01000013">
    <property type="protein sequence ID" value="PVD19563.1"/>
    <property type="molecule type" value="Genomic_DNA"/>
</dbReference>
<comment type="caution">
    <text evidence="2">The sequence shown here is derived from an EMBL/GenBank/DDBJ whole genome shotgun (WGS) entry which is preliminary data.</text>
</comment>
<evidence type="ECO:0000313" key="2">
    <source>
        <dbReference type="EMBL" id="PVD19563.1"/>
    </source>
</evidence>
<feature type="transmembrane region" description="Helical" evidence="1">
    <location>
        <begin position="12"/>
        <end position="34"/>
    </location>
</feature>
<reference evidence="2 3" key="1">
    <citation type="submission" date="2018-04" db="EMBL/GenBank/DDBJ databases">
        <title>The genome of golden apple snail Pomacea canaliculata provides insight into stress tolerance and invasive adaptation.</title>
        <authorList>
            <person name="Liu C."/>
            <person name="Liu B."/>
            <person name="Ren Y."/>
            <person name="Zhang Y."/>
            <person name="Wang H."/>
            <person name="Li S."/>
            <person name="Jiang F."/>
            <person name="Yin L."/>
            <person name="Zhang G."/>
            <person name="Qian W."/>
            <person name="Fan W."/>
        </authorList>
    </citation>
    <scope>NUCLEOTIDE SEQUENCE [LARGE SCALE GENOMIC DNA]</scope>
    <source>
        <strain evidence="2">SZHN2017</strain>
        <tissue evidence="2">Muscle</tissue>
    </source>
</reference>
<keyword evidence="3" id="KW-1185">Reference proteome</keyword>
<keyword evidence="1" id="KW-1133">Transmembrane helix</keyword>